<dbReference type="GO" id="GO:0046872">
    <property type="term" value="F:metal ion binding"/>
    <property type="evidence" value="ECO:0007669"/>
    <property type="project" value="UniProtKB-KW"/>
</dbReference>
<dbReference type="PANTHER" id="PTHR11596">
    <property type="entry name" value="ALKALINE PHOSPHATASE"/>
    <property type="match status" value="1"/>
</dbReference>
<dbReference type="SUPFAM" id="SSF53649">
    <property type="entry name" value="Alkaline phosphatase-like"/>
    <property type="match status" value="1"/>
</dbReference>
<evidence type="ECO:0000313" key="8">
    <source>
        <dbReference type="Proteomes" id="UP000199256"/>
    </source>
</evidence>
<feature type="binding site" evidence="3">
    <location>
        <position position="347"/>
    </location>
    <ligand>
        <name>Zn(2+)</name>
        <dbReference type="ChEBI" id="CHEBI:29105"/>
        <label>2</label>
    </ligand>
</feature>
<gene>
    <name evidence="7" type="ORF">SAMN05444515_101438</name>
</gene>
<evidence type="ECO:0000256" key="4">
    <source>
        <dbReference type="RuleBase" id="RU003946"/>
    </source>
</evidence>
<sequence>MYFSSGLRVFLVSALLFLAVLPASAASEPAKNVILMIADGIGFNGWMAADYYAGKAGERPYQVPRPDGTAPLLVGQTTWSLNPVDGAGELLGKHERAVAAVPQGYDAATRWHRFEATFENDFAPVGRSYTTYTDSAAAGTALHSGKKTLNGRINVDWRGESAFMPIGQLAHESGRSVGIVTSVMASHATPASAWSNNLSRDNYAEIFNEMVDGRLDVLMGAGHPEFDNDGRRVQADEDDLFRFVGGRETWEALKAGGHNGYAFIDGLESFEAVATGDMMPERLVGIFQAHRTAQARRQNQSADPHNPSGMAFVPNVPELATMATGALQVLSRNEDGLFLMVEGGAVDWMGHDNDMPRFIEEQEAFNQAVVAVIDWVETHSSWEETLLIVTADHETGGIWGEGTFMNGEGGPIATSLEDEAAVEAARFDPTEDRFERFLAVQDRGAGNLPGYQFASGKHTNELVPLWALGHGAEAFQALTRHDAFAGRLWGRGAPYDWNGDYVENTHVFHVMQAALHLPAVLPSPLSSARLHQNEKNVVLRFAIIGDAEPKPLAEFPGVAKTVDHINRLADSGRIDLVAGVGDIPHKGTTIQYDAVTAVLSRLVRPFYPIMGNEEFGSTERRFLRYANQWSMDQPTIDSVRYVVEHDEVALIFATPDRDGRDFSDEGLAWVEEQLEALAPKPVFLFTHGAPVGVFPAGGDKGINHPRIESVLAHENLAAVFSGDLHMDIERIDPFREINGVTHVHVPALERTKVPDKTRHTPYFHVVSVMTDAEVLIETYRAGDDADAAPRFSHRFALTD</sequence>
<dbReference type="InterPro" id="IPR004843">
    <property type="entry name" value="Calcineurin-like_PHP"/>
</dbReference>
<feature type="binding site" evidence="3">
    <location>
        <position position="187"/>
    </location>
    <ligand>
        <name>Mg(2+)</name>
        <dbReference type="ChEBI" id="CHEBI:18420"/>
    </ligand>
</feature>
<feature type="signal peptide" evidence="5">
    <location>
        <begin position="1"/>
        <end position="25"/>
    </location>
</feature>
<evidence type="ECO:0000256" key="3">
    <source>
        <dbReference type="PIRSR" id="PIRSR601952-2"/>
    </source>
</evidence>
<proteinExistence type="inferred from homology"/>
<dbReference type="STRING" id="1396821.SAMN05444515_101438"/>
<feature type="binding site" evidence="3">
    <location>
        <position position="392"/>
    </location>
    <ligand>
        <name>Zn(2+)</name>
        <dbReference type="ChEBI" id="CHEBI:29105"/>
        <label>2</label>
    </ligand>
</feature>
<feature type="chain" id="PRO_5011451406" evidence="5">
    <location>
        <begin position="26"/>
        <end position="799"/>
    </location>
</feature>
<feature type="binding site" evidence="3">
    <location>
        <position position="342"/>
    </location>
    <ligand>
        <name>Mg(2+)</name>
        <dbReference type="ChEBI" id="CHEBI:18420"/>
    </ligand>
</feature>
<feature type="binding site" evidence="3">
    <location>
        <position position="351"/>
    </location>
    <ligand>
        <name>Zn(2+)</name>
        <dbReference type="ChEBI" id="CHEBI:29105"/>
        <label>2</label>
    </ligand>
</feature>
<evidence type="ECO:0000256" key="2">
    <source>
        <dbReference type="PIRSR" id="PIRSR601952-1"/>
    </source>
</evidence>
<feature type="binding site" evidence="3">
    <location>
        <position position="189"/>
    </location>
    <ligand>
        <name>Mg(2+)</name>
        <dbReference type="ChEBI" id="CHEBI:18420"/>
    </ligand>
</feature>
<comment type="similarity">
    <text evidence="4">Belongs to the alkaline phosphatase family.</text>
</comment>
<keyword evidence="3" id="KW-0460">Magnesium</keyword>
<dbReference type="PANTHER" id="PTHR11596:SF5">
    <property type="entry name" value="ALKALINE PHOSPHATASE"/>
    <property type="match status" value="1"/>
</dbReference>
<comment type="cofactor">
    <cofactor evidence="3">
        <name>Zn(2+)</name>
        <dbReference type="ChEBI" id="CHEBI:29105"/>
    </cofactor>
    <text evidence="3">Binds 2 Zn(2+) ions.</text>
</comment>
<organism evidence="7 8">
    <name type="scientific">Ectothiorhodospira marina</name>
    <dbReference type="NCBI Taxonomy" id="1396821"/>
    <lineage>
        <taxon>Bacteria</taxon>
        <taxon>Pseudomonadati</taxon>
        <taxon>Pseudomonadota</taxon>
        <taxon>Gammaproteobacteria</taxon>
        <taxon>Chromatiales</taxon>
        <taxon>Ectothiorhodospiraceae</taxon>
        <taxon>Ectothiorhodospira</taxon>
    </lineage>
</organism>
<evidence type="ECO:0000259" key="6">
    <source>
        <dbReference type="Pfam" id="PF00149"/>
    </source>
</evidence>
<dbReference type="RefSeq" id="WP_090250227.1">
    <property type="nucleotide sequence ID" value="NZ_FOAA01000001.1"/>
</dbReference>
<feature type="domain" description="Calcineurin-like phosphoesterase" evidence="6">
    <location>
        <begin position="540"/>
        <end position="726"/>
    </location>
</feature>
<feature type="binding site" evidence="3">
    <location>
        <position position="393"/>
    </location>
    <ligand>
        <name>Zn(2+)</name>
        <dbReference type="ChEBI" id="CHEBI:29105"/>
        <label>2</label>
    </ligand>
</feature>
<keyword evidence="3" id="KW-0862">Zinc</keyword>
<dbReference type="AlphaFoldDB" id="A0A1H7G9R9"/>
<dbReference type="PRINTS" id="PR00113">
    <property type="entry name" value="ALKPHPHTASE"/>
</dbReference>
<keyword evidence="1" id="KW-0597">Phosphoprotein</keyword>
<dbReference type="InterPro" id="IPR017850">
    <property type="entry name" value="Alkaline_phosphatase_core_sf"/>
</dbReference>
<name>A0A1H7G9R9_9GAMM</name>
<keyword evidence="5" id="KW-0732">Signal</keyword>
<reference evidence="8" key="1">
    <citation type="submission" date="2016-10" db="EMBL/GenBank/DDBJ databases">
        <authorList>
            <person name="Varghese N."/>
            <person name="Submissions S."/>
        </authorList>
    </citation>
    <scope>NUCLEOTIDE SEQUENCE [LARGE SCALE GENOMIC DNA]</scope>
    <source>
        <strain evidence="8">DSM 241</strain>
    </source>
</reference>
<keyword evidence="3" id="KW-0479">Metal-binding</keyword>
<evidence type="ECO:0000256" key="5">
    <source>
        <dbReference type="SAM" id="SignalP"/>
    </source>
</evidence>
<dbReference type="SUPFAM" id="SSF56300">
    <property type="entry name" value="Metallo-dependent phosphatases"/>
    <property type="match status" value="1"/>
</dbReference>
<keyword evidence="8" id="KW-1185">Reference proteome</keyword>
<dbReference type="OrthoDB" id="9794455at2"/>
<feature type="active site" description="Phosphoserine intermediate" evidence="2">
    <location>
        <position position="135"/>
    </location>
</feature>
<dbReference type="Pfam" id="PF00245">
    <property type="entry name" value="Alk_phosphatase"/>
    <property type="match status" value="1"/>
</dbReference>
<dbReference type="Gene3D" id="3.40.720.10">
    <property type="entry name" value="Alkaline Phosphatase, subunit A"/>
    <property type="match status" value="2"/>
</dbReference>
<dbReference type="Gene3D" id="3.60.21.10">
    <property type="match status" value="1"/>
</dbReference>
<dbReference type="InterPro" id="IPR029052">
    <property type="entry name" value="Metallo-depent_PP-like"/>
</dbReference>
<dbReference type="SMART" id="SM00098">
    <property type="entry name" value="alkPPc"/>
    <property type="match status" value="1"/>
</dbReference>
<dbReference type="InterPro" id="IPR001952">
    <property type="entry name" value="Alkaline_phosphatase"/>
</dbReference>
<evidence type="ECO:0000256" key="1">
    <source>
        <dbReference type="ARBA" id="ARBA00022553"/>
    </source>
</evidence>
<dbReference type="Proteomes" id="UP000199256">
    <property type="component" value="Unassembled WGS sequence"/>
</dbReference>
<dbReference type="Pfam" id="PF00149">
    <property type="entry name" value="Metallophos"/>
    <property type="match status" value="1"/>
</dbReference>
<protein>
    <submittedName>
        <fullName evidence="7">Alkaline phosphatase</fullName>
    </submittedName>
</protein>
<accession>A0A1H7G9R9</accession>
<dbReference type="EMBL" id="FOAA01000001">
    <property type="protein sequence ID" value="SEK33250.1"/>
    <property type="molecule type" value="Genomic_DNA"/>
</dbReference>
<comment type="cofactor">
    <cofactor evidence="3">
        <name>Mg(2+)</name>
        <dbReference type="ChEBI" id="CHEBI:18420"/>
    </cofactor>
    <text evidence="3">Binds 1 Mg(2+) ion.</text>
</comment>
<dbReference type="GO" id="GO:0004035">
    <property type="term" value="F:alkaline phosphatase activity"/>
    <property type="evidence" value="ECO:0007669"/>
    <property type="project" value="TreeGrafter"/>
</dbReference>
<evidence type="ECO:0000313" key="7">
    <source>
        <dbReference type="EMBL" id="SEK33250.1"/>
    </source>
</evidence>
<dbReference type="CDD" id="cd16012">
    <property type="entry name" value="ALP"/>
    <property type="match status" value="1"/>
</dbReference>